<keyword evidence="36" id="KW-1185">Reference proteome</keyword>
<comment type="catalytic activity">
    <reaction evidence="23">
        <text>1,2-di-(9Z-octadecenoyl)-sn-glycerol + H2O = 2-(9Z-octadecenoyl)-glycerol + (9Z)-octadecenoate + H(+)</text>
        <dbReference type="Rhea" id="RHEA:38511"/>
        <dbReference type="ChEBI" id="CHEBI:15377"/>
        <dbReference type="ChEBI" id="CHEBI:15378"/>
        <dbReference type="ChEBI" id="CHEBI:30823"/>
        <dbReference type="ChEBI" id="CHEBI:52333"/>
        <dbReference type="ChEBI" id="CHEBI:73990"/>
    </reaction>
    <physiologicalReaction direction="left-to-right" evidence="23">
        <dbReference type="Rhea" id="RHEA:38512"/>
    </physiologicalReaction>
</comment>
<keyword evidence="12" id="KW-0442">Lipid degradation</keyword>
<evidence type="ECO:0000256" key="1">
    <source>
        <dbReference type="ARBA" id="ARBA00001913"/>
    </source>
</evidence>
<keyword evidence="9" id="KW-0967">Endosome</keyword>
<evidence type="ECO:0000256" key="29">
    <source>
        <dbReference type="ARBA" id="ARBA00063298"/>
    </source>
</evidence>
<evidence type="ECO:0000256" key="33">
    <source>
        <dbReference type="SAM" id="MobiDB-lite"/>
    </source>
</evidence>
<evidence type="ECO:0000256" key="21">
    <source>
        <dbReference type="ARBA" id="ARBA00026104"/>
    </source>
</evidence>
<comment type="catalytic activity">
    <reaction evidence="24">
        <text>1-(9Z-octadecenoyl)-2-octadecanoyl-sn-glycerol + H2O = 2-octadecanoylglycerol + (9Z)-octadecenoate + H(+)</text>
        <dbReference type="Rhea" id="RHEA:38519"/>
        <dbReference type="ChEBI" id="CHEBI:15377"/>
        <dbReference type="ChEBI" id="CHEBI:15378"/>
        <dbReference type="ChEBI" id="CHEBI:30823"/>
        <dbReference type="ChEBI" id="CHEBI:75448"/>
        <dbReference type="ChEBI" id="CHEBI:75456"/>
    </reaction>
    <physiologicalReaction direction="left-to-right" evidence="24">
        <dbReference type="Rhea" id="RHEA:38520"/>
    </physiologicalReaction>
</comment>
<keyword evidence="6" id="KW-0597">Phosphoprotein</keyword>
<evidence type="ECO:0000256" key="31">
    <source>
        <dbReference type="ARBA" id="ARBA00081678"/>
    </source>
</evidence>
<feature type="region of interest" description="Disordered" evidence="33">
    <location>
        <begin position="678"/>
        <end position="702"/>
    </location>
</feature>
<evidence type="ECO:0000256" key="16">
    <source>
        <dbReference type="ARBA" id="ARBA00023136"/>
    </source>
</evidence>
<comment type="catalytic activity">
    <reaction evidence="28">
        <text>1-(9Z-octadecenoyl)-2-O-(5Z,8Z,11Z,14Z-eicosatetraenyl)-sn-glycerol + H2O = 2-O-(5Z,8Z,11Z,14Z)-eicosatetraenylglycerol + (9Z)-octadecenoate + H(+)</text>
        <dbReference type="Rhea" id="RHEA:38527"/>
        <dbReference type="ChEBI" id="CHEBI:15377"/>
        <dbReference type="ChEBI" id="CHEBI:15378"/>
        <dbReference type="ChEBI" id="CHEBI:30823"/>
        <dbReference type="ChEBI" id="CHEBI:75913"/>
        <dbReference type="ChEBI" id="CHEBI:75914"/>
    </reaction>
    <physiologicalReaction direction="left-to-right" evidence="28">
        <dbReference type="Rhea" id="RHEA:38528"/>
    </physiologicalReaction>
</comment>
<keyword evidence="16" id="KW-0472">Membrane</keyword>
<keyword evidence="13" id="KW-1133">Transmembrane helix</keyword>
<keyword evidence="14" id="KW-0770">Synapse</keyword>
<evidence type="ECO:0000256" key="11">
    <source>
        <dbReference type="ARBA" id="ARBA00022837"/>
    </source>
</evidence>
<evidence type="ECO:0000256" key="8">
    <source>
        <dbReference type="ARBA" id="ARBA00022723"/>
    </source>
</evidence>
<organism evidence="35 36">
    <name type="scientific">Daphnia galeata</name>
    <dbReference type="NCBI Taxonomy" id="27404"/>
    <lineage>
        <taxon>Eukaryota</taxon>
        <taxon>Metazoa</taxon>
        <taxon>Ecdysozoa</taxon>
        <taxon>Arthropoda</taxon>
        <taxon>Crustacea</taxon>
        <taxon>Branchiopoda</taxon>
        <taxon>Diplostraca</taxon>
        <taxon>Cladocera</taxon>
        <taxon>Anomopoda</taxon>
        <taxon>Daphniidae</taxon>
        <taxon>Daphnia</taxon>
    </lineage>
</organism>
<reference evidence="35" key="1">
    <citation type="submission" date="2021-11" db="EMBL/GenBank/DDBJ databases">
        <authorList>
            <person name="Schell T."/>
        </authorList>
    </citation>
    <scope>NUCLEOTIDE SEQUENCE</scope>
    <source>
        <strain evidence="35">M5</strain>
    </source>
</reference>
<evidence type="ECO:0000256" key="19">
    <source>
        <dbReference type="ARBA" id="ARBA00023273"/>
    </source>
</evidence>
<dbReference type="GO" id="GO:0019369">
    <property type="term" value="P:arachidonate metabolic process"/>
    <property type="evidence" value="ECO:0007669"/>
    <property type="project" value="TreeGrafter"/>
</dbReference>
<evidence type="ECO:0000259" key="34">
    <source>
        <dbReference type="Pfam" id="PF01764"/>
    </source>
</evidence>
<dbReference type="EC" id="3.1.1.116" evidence="21"/>
<dbReference type="Pfam" id="PF01764">
    <property type="entry name" value="Lipase_3"/>
    <property type="match status" value="1"/>
</dbReference>
<dbReference type="GO" id="GO:0031901">
    <property type="term" value="C:early endosome membrane"/>
    <property type="evidence" value="ECO:0007669"/>
    <property type="project" value="UniProtKB-SubCell"/>
</dbReference>
<comment type="caution">
    <text evidence="35">The sequence shown here is derived from an EMBL/GenBank/DDBJ whole genome shotgun (WGS) entry which is preliminary data.</text>
</comment>
<dbReference type="InterPro" id="IPR002921">
    <property type="entry name" value="Fungal_lipase-type"/>
</dbReference>
<dbReference type="GO" id="GO:0004465">
    <property type="term" value="F:lipoprotein lipase activity"/>
    <property type="evidence" value="ECO:0007669"/>
    <property type="project" value="TreeGrafter"/>
</dbReference>
<comment type="catalytic activity">
    <reaction evidence="27">
        <text>1-octadecanoyl-2-(5Z,8Z,11Z,14Z-eicosatetraenoyl)-sn-glycerol + H2O = 2-(5Z,8Z,11Z,14Z-eicosatetraenoyl)-glycerol + octadecanoate + H(+)</text>
        <dbReference type="Rhea" id="RHEA:38507"/>
        <dbReference type="ChEBI" id="CHEBI:15377"/>
        <dbReference type="ChEBI" id="CHEBI:15378"/>
        <dbReference type="ChEBI" id="CHEBI:25629"/>
        <dbReference type="ChEBI" id="CHEBI:52392"/>
        <dbReference type="ChEBI" id="CHEBI:75728"/>
    </reaction>
    <physiologicalReaction direction="left-to-right" evidence="27">
        <dbReference type="Rhea" id="RHEA:38508"/>
    </physiologicalReaction>
</comment>
<evidence type="ECO:0000256" key="15">
    <source>
        <dbReference type="ARBA" id="ARBA00023098"/>
    </source>
</evidence>
<evidence type="ECO:0000256" key="32">
    <source>
        <dbReference type="ARBA" id="ARBA00082132"/>
    </source>
</evidence>
<gene>
    <name evidence="35" type="ORF">DGAL_LOCUS1654</name>
</gene>
<evidence type="ECO:0000256" key="14">
    <source>
        <dbReference type="ARBA" id="ARBA00023018"/>
    </source>
</evidence>
<dbReference type="Gene3D" id="3.40.50.1820">
    <property type="entry name" value="alpha/beta hydrolase"/>
    <property type="match status" value="1"/>
</dbReference>
<keyword evidence="5" id="KW-1003">Cell membrane</keyword>
<evidence type="ECO:0000256" key="30">
    <source>
        <dbReference type="ARBA" id="ARBA00071957"/>
    </source>
</evidence>
<sequence length="750" mass="83582">MRNHSREQGEKSGEKLIYHFSETFFIPSFFNHGRLIVVAVTLGLDNRSSAGGAVSGTNIRNNSETSDDTIAVRVSNESFLLSLSNQTNDATDIWSSSGDGDEEVVVVAELHALQEDHACESVLQLLLIIKTALLGLSLLLEIFMAQLALRGTMWDVHPRRFMEYVLYSRLRSVICDLCVALSVLITIWCTFDRAGRSWVKMTRFQRSMKEGETKYHYKRSGNHRPNWRQRKVMRTYQDTWNHRCKILFCCMGRSDQYKDSFSEIARLLTDFFRDLDLVPTDIVAGLVLLRKQQKKLQETLVTQDQNDIYEFLSGVAVTSRTRFLSLHEPDQLEAFQLTAHYMKFALAAYGWPMYLLGHSKTGLCRLISHIRCCCCCGNSSTGSSDSGDTLPTIVGDTCSGCHLAALKQSIGRVDHEVIFASFHVDVSETPFFVSIDYDHQSVVVSIRGTISMKDVITDLHAEAEPIPLQLTREDWFGHKGMVQTATYIRNKLDKENLLGQAFAHNPERGTPDFRLVLVGHSLGAGTAAILALLLRHEYPHVHCYAYSPPGGLLSLPAAEFTKEFVTSVVVGKDVVPRLGLHQLETLRSSLMTAINKSTNPKWKILGSSMLCCGRRNKDAAAKISNSPVVSIEDGGGGGSKDVPSTTAVLTKHPSDTNISLSTHQPLYPPGRIIHIVRQHPKASDRSERSSGGCPTTTKDDQPDPIYQALWADTIDFNEVLISPVMVHDHMPDTVLSAINKMSTSFWFGDL</sequence>
<evidence type="ECO:0000256" key="26">
    <source>
        <dbReference type="ARBA" id="ARBA00050861"/>
    </source>
</evidence>
<feature type="domain" description="Fungal lipase-type" evidence="34">
    <location>
        <begin position="443"/>
        <end position="578"/>
    </location>
</feature>
<keyword evidence="15" id="KW-0443">Lipid metabolism</keyword>
<evidence type="ECO:0000256" key="3">
    <source>
        <dbReference type="ARBA" id="ARBA00004520"/>
    </source>
</evidence>
<keyword evidence="17" id="KW-0325">Glycoprotein</keyword>
<dbReference type="CDD" id="cd00519">
    <property type="entry name" value="Lipase_3"/>
    <property type="match status" value="1"/>
</dbReference>
<comment type="subcellular location">
    <subcellularLocation>
        <location evidence="2">Cell projection</location>
        <location evidence="2">Dendritic spine membrane</location>
        <topology evidence="2">Multi-pass membrane protein</topology>
    </subcellularLocation>
    <subcellularLocation>
        <location evidence="3">Early endosome membrane</location>
        <topology evidence="3">Multi-pass membrane protein</topology>
    </subcellularLocation>
    <subcellularLocation>
        <location evidence="22">Postsynaptic density membrane</location>
        <topology evidence="22">Multi-pass membrane protein</topology>
    </subcellularLocation>
</comment>
<evidence type="ECO:0000256" key="7">
    <source>
        <dbReference type="ARBA" id="ARBA00022692"/>
    </source>
</evidence>
<comment type="cofactor">
    <cofactor evidence="1">
        <name>Ca(2+)</name>
        <dbReference type="ChEBI" id="CHEBI:29108"/>
    </cofactor>
</comment>
<dbReference type="InterPro" id="IPR029058">
    <property type="entry name" value="AB_hydrolase_fold"/>
</dbReference>
<dbReference type="GO" id="GO:0098839">
    <property type="term" value="C:postsynaptic density membrane"/>
    <property type="evidence" value="ECO:0007669"/>
    <property type="project" value="UniProtKB-SubCell"/>
</dbReference>
<dbReference type="PANTHER" id="PTHR45792">
    <property type="entry name" value="DIACYLGLYCEROL LIPASE HOMOLOG-RELATED"/>
    <property type="match status" value="1"/>
</dbReference>
<evidence type="ECO:0000256" key="2">
    <source>
        <dbReference type="ARBA" id="ARBA00004332"/>
    </source>
</evidence>
<name>A0A8J2RNA2_9CRUS</name>
<keyword evidence="18" id="KW-0628">Postsynaptic cell membrane</keyword>
<evidence type="ECO:0000256" key="5">
    <source>
        <dbReference type="ARBA" id="ARBA00022475"/>
    </source>
</evidence>
<dbReference type="EMBL" id="CAKKLH010000020">
    <property type="protein sequence ID" value="CAH0099515.1"/>
    <property type="molecule type" value="Genomic_DNA"/>
</dbReference>
<dbReference type="GO" id="GO:0047372">
    <property type="term" value="F:monoacylglycerol lipase activity"/>
    <property type="evidence" value="ECO:0007669"/>
    <property type="project" value="UniProtKB-ARBA"/>
</dbReference>
<evidence type="ECO:0000256" key="25">
    <source>
        <dbReference type="ARBA" id="ARBA00050709"/>
    </source>
</evidence>
<dbReference type="GO" id="GO:0046340">
    <property type="term" value="P:diacylglycerol catabolic process"/>
    <property type="evidence" value="ECO:0007669"/>
    <property type="project" value="TreeGrafter"/>
</dbReference>
<keyword evidence="7" id="KW-0812">Transmembrane</keyword>
<comment type="catalytic activity">
    <reaction evidence="26">
        <text>1-(9Z-octadecenoyl)-2-(5Z,8Z,11Z,14Z-eicosatetraenoyl)-sn-glycerol + H2O = 2-(5Z,8Z,11Z,14Z-eicosatetraenoyl)-glycerol + (9Z)-octadecenoate + H(+)</text>
        <dbReference type="Rhea" id="RHEA:38515"/>
        <dbReference type="ChEBI" id="CHEBI:15377"/>
        <dbReference type="ChEBI" id="CHEBI:15378"/>
        <dbReference type="ChEBI" id="CHEBI:30823"/>
        <dbReference type="ChEBI" id="CHEBI:52392"/>
        <dbReference type="ChEBI" id="CHEBI:75449"/>
    </reaction>
    <physiologicalReaction direction="left-to-right" evidence="26">
        <dbReference type="Rhea" id="RHEA:38516"/>
    </physiologicalReaction>
</comment>
<evidence type="ECO:0000256" key="22">
    <source>
        <dbReference type="ARBA" id="ARBA00037872"/>
    </source>
</evidence>
<dbReference type="GO" id="GO:0032591">
    <property type="term" value="C:dendritic spine membrane"/>
    <property type="evidence" value="ECO:0007669"/>
    <property type="project" value="UniProtKB-SubCell"/>
</dbReference>
<evidence type="ECO:0000256" key="4">
    <source>
        <dbReference type="ARBA" id="ARBA00010701"/>
    </source>
</evidence>
<comment type="catalytic activity">
    <reaction evidence="25">
        <text>1-(9Z-octadecenoyl)-2-(9Z,12Z-octadecadienoyl)-sn-glycerol + H2O = 2-(9Z,12Z-octadecadienoyl)-glycerol + (9Z)-octadecenoate + H(+)</text>
        <dbReference type="Rhea" id="RHEA:38523"/>
        <dbReference type="ChEBI" id="CHEBI:15377"/>
        <dbReference type="ChEBI" id="CHEBI:15378"/>
        <dbReference type="ChEBI" id="CHEBI:30823"/>
        <dbReference type="ChEBI" id="CHEBI:75450"/>
        <dbReference type="ChEBI" id="CHEBI:75457"/>
    </reaction>
    <physiologicalReaction direction="left-to-right" evidence="25">
        <dbReference type="Rhea" id="RHEA:38524"/>
    </physiologicalReaction>
</comment>
<evidence type="ECO:0000256" key="27">
    <source>
        <dbReference type="ARBA" id="ARBA00052106"/>
    </source>
</evidence>
<dbReference type="InterPro" id="IPR052214">
    <property type="entry name" value="DAG_Lipase-Related"/>
</dbReference>
<evidence type="ECO:0000313" key="35">
    <source>
        <dbReference type="EMBL" id="CAH0099515.1"/>
    </source>
</evidence>
<dbReference type="PANTHER" id="PTHR45792:SF8">
    <property type="entry name" value="DIACYLGLYCEROL LIPASE-ALPHA"/>
    <property type="match status" value="1"/>
</dbReference>
<evidence type="ECO:0000256" key="9">
    <source>
        <dbReference type="ARBA" id="ARBA00022753"/>
    </source>
</evidence>
<dbReference type="FunFam" id="3.40.50.1820:FF:000015">
    <property type="entry name" value="Sn1-specific diacylglycerol lipase alpha"/>
    <property type="match status" value="1"/>
</dbReference>
<evidence type="ECO:0000256" key="18">
    <source>
        <dbReference type="ARBA" id="ARBA00023257"/>
    </source>
</evidence>
<protein>
    <recommendedName>
        <fullName evidence="30">Diacylglycerol lipase-alpha</fullName>
        <ecNumber evidence="21">3.1.1.116</ecNumber>
    </recommendedName>
    <alternativeName>
        <fullName evidence="32">Neural stem cell-derived dendrite regulator</fullName>
    </alternativeName>
    <alternativeName>
        <fullName evidence="31">Sn1-specific diacylglycerol lipase alpha</fullName>
    </alternativeName>
</protein>
<proteinExistence type="inferred from homology"/>
<evidence type="ECO:0000256" key="12">
    <source>
        <dbReference type="ARBA" id="ARBA00022963"/>
    </source>
</evidence>
<comment type="catalytic activity">
    <reaction evidence="20">
        <text>a 1,2-diacyl-sn-glycerol + H2O = a 2-acylglycerol + a fatty acid + H(+)</text>
        <dbReference type="Rhea" id="RHEA:33275"/>
        <dbReference type="ChEBI" id="CHEBI:15377"/>
        <dbReference type="ChEBI" id="CHEBI:15378"/>
        <dbReference type="ChEBI" id="CHEBI:17389"/>
        <dbReference type="ChEBI" id="CHEBI:17815"/>
        <dbReference type="ChEBI" id="CHEBI:28868"/>
        <dbReference type="EC" id="3.1.1.116"/>
    </reaction>
    <physiologicalReaction direction="left-to-right" evidence="20">
        <dbReference type="Rhea" id="RHEA:33276"/>
    </physiologicalReaction>
</comment>
<dbReference type="GO" id="GO:0098921">
    <property type="term" value="P:retrograde trans-synaptic signaling by endocannabinoid"/>
    <property type="evidence" value="ECO:0007669"/>
    <property type="project" value="UniProtKB-ARBA"/>
</dbReference>
<keyword evidence="8" id="KW-0479">Metal-binding</keyword>
<evidence type="ECO:0000313" key="36">
    <source>
        <dbReference type="Proteomes" id="UP000789390"/>
    </source>
</evidence>
<accession>A0A8J2RNA2</accession>
<comment type="subunit">
    <text evidence="29">Interacts (via C-terminal) with CAMK2A; leading to the phosphorylation and inhibition of DAGLA enzymatic activity. Interacts (via PPXXF motif) with HOMER1 and HOMER2; this interaction is required for DAGLA membrane localization.</text>
</comment>
<comment type="similarity">
    <text evidence="4">Belongs to the AB hydrolase superfamily. Lipase family.</text>
</comment>
<dbReference type="SUPFAM" id="SSF53474">
    <property type="entry name" value="alpha/beta-Hydrolases"/>
    <property type="match status" value="1"/>
</dbReference>
<dbReference type="OrthoDB" id="6372666at2759"/>
<evidence type="ECO:0000256" key="13">
    <source>
        <dbReference type="ARBA" id="ARBA00022989"/>
    </source>
</evidence>
<keyword evidence="10" id="KW-0378">Hydrolase</keyword>
<dbReference type="AlphaFoldDB" id="A0A8J2RNA2"/>
<keyword evidence="11" id="KW-0106">Calcium</keyword>
<keyword evidence="19" id="KW-0966">Cell projection</keyword>
<evidence type="ECO:0000256" key="20">
    <source>
        <dbReference type="ARBA" id="ARBA00024531"/>
    </source>
</evidence>
<evidence type="ECO:0000256" key="28">
    <source>
        <dbReference type="ARBA" id="ARBA00052463"/>
    </source>
</evidence>
<evidence type="ECO:0000256" key="17">
    <source>
        <dbReference type="ARBA" id="ARBA00023180"/>
    </source>
</evidence>
<dbReference type="Proteomes" id="UP000789390">
    <property type="component" value="Unassembled WGS sequence"/>
</dbReference>
<evidence type="ECO:0000256" key="10">
    <source>
        <dbReference type="ARBA" id="ARBA00022801"/>
    </source>
</evidence>
<evidence type="ECO:0000256" key="6">
    <source>
        <dbReference type="ARBA" id="ARBA00022553"/>
    </source>
</evidence>
<evidence type="ECO:0000256" key="24">
    <source>
        <dbReference type="ARBA" id="ARBA00050486"/>
    </source>
</evidence>
<evidence type="ECO:0000256" key="23">
    <source>
        <dbReference type="ARBA" id="ARBA00048382"/>
    </source>
</evidence>
<dbReference type="GO" id="GO:0046872">
    <property type="term" value="F:metal ion binding"/>
    <property type="evidence" value="ECO:0007669"/>
    <property type="project" value="UniProtKB-KW"/>
</dbReference>